<dbReference type="InterPro" id="IPR001466">
    <property type="entry name" value="Beta-lactam-related"/>
</dbReference>
<dbReference type="InParanoid" id="A2E1E5"/>
<name>A2E1E5_TRIV3</name>
<reference evidence="2" key="1">
    <citation type="submission" date="2006-10" db="EMBL/GenBank/DDBJ databases">
        <authorList>
            <person name="Amadeo P."/>
            <person name="Zhao Q."/>
            <person name="Wortman J."/>
            <person name="Fraser-Liggett C."/>
            <person name="Carlton J."/>
        </authorList>
    </citation>
    <scope>NUCLEOTIDE SEQUENCE</scope>
    <source>
        <strain evidence="2">G3</strain>
    </source>
</reference>
<dbReference type="Proteomes" id="UP000001542">
    <property type="component" value="Unassembled WGS sequence"/>
</dbReference>
<evidence type="ECO:0000259" key="1">
    <source>
        <dbReference type="Pfam" id="PF00144"/>
    </source>
</evidence>
<gene>
    <name evidence="2" type="ORF">TVAG_343410</name>
</gene>
<protein>
    <recommendedName>
        <fullName evidence="1">Beta-lactamase-related domain-containing protein</fullName>
    </recommendedName>
</protein>
<dbReference type="PANTHER" id="PTHR46825">
    <property type="entry name" value="D-ALANYL-D-ALANINE-CARBOXYPEPTIDASE/ENDOPEPTIDASE AMPH"/>
    <property type="match status" value="1"/>
</dbReference>
<dbReference type="PANTHER" id="PTHR46825:SF9">
    <property type="entry name" value="BETA-LACTAMASE-RELATED DOMAIN-CONTAINING PROTEIN"/>
    <property type="match status" value="1"/>
</dbReference>
<dbReference type="Pfam" id="PF00144">
    <property type="entry name" value="Beta-lactamase"/>
    <property type="match status" value="1"/>
</dbReference>
<sequence>MFYFFLNKVYSDEISPSGIPSSEFPSIINKLFNENVGKNLIGGSVIISKNGNKIFETSQGYADYYSKSPVTNESLFEWGSITKILTHISIMQLQEQGKVDLDVDIENYLGKNFFRRRNYDDKITLFHLMNHISG</sequence>
<dbReference type="KEGG" id="tva:4771491"/>
<accession>A2E1E5</accession>
<dbReference type="OrthoDB" id="5946976at2759"/>
<evidence type="ECO:0000313" key="3">
    <source>
        <dbReference type="Proteomes" id="UP000001542"/>
    </source>
</evidence>
<dbReference type="InterPro" id="IPR050491">
    <property type="entry name" value="AmpC-like"/>
</dbReference>
<dbReference type="SUPFAM" id="SSF56601">
    <property type="entry name" value="beta-lactamase/transpeptidase-like"/>
    <property type="match status" value="1"/>
</dbReference>
<dbReference type="VEuPathDB" id="TrichDB:TVAGG3_0320050"/>
<dbReference type="EMBL" id="DS113284">
    <property type="protein sequence ID" value="EAY13512.1"/>
    <property type="molecule type" value="Genomic_DNA"/>
</dbReference>
<evidence type="ECO:0000313" key="2">
    <source>
        <dbReference type="EMBL" id="EAY13512.1"/>
    </source>
</evidence>
<reference evidence="2" key="2">
    <citation type="journal article" date="2007" name="Science">
        <title>Draft genome sequence of the sexually transmitted pathogen Trichomonas vaginalis.</title>
        <authorList>
            <person name="Carlton J.M."/>
            <person name="Hirt R.P."/>
            <person name="Silva J.C."/>
            <person name="Delcher A.L."/>
            <person name="Schatz M."/>
            <person name="Zhao Q."/>
            <person name="Wortman J.R."/>
            <person name="Bidwell S.L."/>
            <person name="Alsmark U.C.M."/>
            <person name="Besteiro S."/>
            <person name="Sicheritz-Ponten T."/>
            <person name="Noel C.J."/>
            <person name="Dacks J.B."/>
            <person name="Foster P.G."/>
            <person name="Simillion C."/>
            <person name="Van de Peer Y."/>
            <person name="Miranda-Saavedra D."/>
            <person name="Barton G.J."/>
            <person name="Westrop G.D."/>
            <person name="Mueller S."/>
            <person name="Dessi D."/>
            <person name="Fiori P.L."/>
            <person name="Ren Q."/>
            <person name="Paulsen I."/>
            <person name="Zhang H."/>
            <person name="Bastida-Corcuera F.D."/>
            <person name="Simoes-Barbosa A."/>
            <person name="Brown M.T."/>
            <person name="Hayes R.D."/>
            <person name="Mukherjee M."/>
            <person name="Okumura C.Y."/>
            <person name="Schneider R."/>
            <person name="Smith A.J."/>
            <person name="Vanacova S."/>
            <person name="Villalvazo M."/>
            <person name="Haas B.J."/>
            <person name="Pertea M."/>
            <person name="Feldblyum T.V."/>
            <person name="Utterback T.R."/>
            <person name="Shu C.L."/>
            <person name="Osoegawa K."/>
            <person name="de Jong P.J."/>
            <person name="Hrdy I."/>
            <person name="Horvathova L."/>
            <person name="Zubacova Z."/>
            <person name="Dolezal P."/>
            <person name="Malik S.B."/>
            <person name="Logsdon J.M. Jr."/>
            <person name="Henze K."/>
            <person name="Gupta A."/>
            <person name="Wang C.C."/>
            <person name="Dunne R.L."/>
            <person name="Upcroft J.A."/>
            <person name="Upcroft P."/>
            <person name="White O."/>
            <person name="Salzberg S.L."/>
            <person name="Tang P."/>
            <person name="Chiu C.-H."/>
            <person name="Lee Y.-S."/>
            <person name="Embley T.M."/>
            <person name="Coombs G.H."/>
            <person name="Mottram J.C."/>
            <person name="Tachezy J."/>
            <person name="Fraser-Liggett C.M."/>
            <person name="Johnson P.J."/>
        </authorList>
    </citation>
    <scope>NUCLEOTIDE SEQUENCE [LARGE SCALE GENOMIC DNA]</scope>
    <source>
        <strain evidence="2">G3</strain>
    </source>
</reference>
<dbReference type="Gene3D" id="3.40.710.10">
    <property type="entry name" value="DD-peptidase/beta-lactamase superfamily"/>
    <property type="match status" value="1"/>
</dbReference>
<dbReference type="RefSeq" id="XP_001325735.1">
    <property type="nucleotide sequence ID" value="XM_001325700.1"/>
</dbReference>
<proteinExistence type="predicted"/>
<dbReference type="InterPro" id="IPR012338">
    <property type="entry name" value="Beta-lactam/transpept-like"/>
</dbReference>
<keyword evidence="3" id="KW-1185">Reference proteome</keyword>
<dbReference type="AlphaFoldDB" id="A2E1E5"/>
<organism evidence="2 3">
    <name type="scientific">Trichomonas vaginalis (strain ATCC PRA-98 / G3)</name>
    <dbReference type="NCBI Taxonomy" id="412133"/>
    <lineage>
        <taxon>Eukaryota</taxon>
        <taxon>Metamonada</taxon>
        <taxon>Parabasalia</taxon>
        <taxon>Trichomonadida</taxon>
        <taxon>Trichomonadidae</taxon>
        <taxon>Trichomonas</taxon>
    </lineage>
</organism>
<feature type="domain" description="Beta-lactamase-related" evidence="1">
    <location>
        <begin position="30"/>
        <end position="134"/>
    </location>
</feature>
<dbReference type="VEuPathDB" id="TrichDB:TVAG_112820"/>